<dbReference type="PANTHER" id="PTHR10026">
    <property type="entry name" value="CYCLIN"/>
    <property type="match status" value="1"/>
</dbReference>
<dbReference type="SMART" id="SM00385">
    <property type="entry name" value="CYCLIN"/>
    <property type="match status" value="2"/>
</dbReference>
<evidence type="ECO:0000256" key="8">
    <source>
        <dbReference type="ARBA" id="ARBA00023242"/>
    </source>
</evidence>
<dbReference type="Proteomes" id="UP000694580">
    <property type="component" value="Chromosome 4"/>
</dbReference>
<dbReference type="InterPro" id="IPR036915">
    <property type="entry name" value="Cyclin-like_sf"/>
</dbReference>
<feature type="compositionally biased region" description="Low complexity" evidence="10">
    <location>
        <begin position="372"/>
        <end position="385"/>
    </location>
</feature>
<dbReference type="AlphaFoldDB" id="A0AAY4AGD0"/>
<feature type="compositionally biased region" description="Basic and acidic residues" evidence="10">
    <location>
        <begin position="426"/>
        <end position="447"/>
    </location>
</feature>
<comment type="similarity">
    <text evidence="3">Belongs to the cyclin family. Cyclin L subfamily.</text>
</comment>
<sequence>CAAVLRSPYLGAPSADGILIGDKRYSEVFLAIDSSTIPEERLSPTPSALDGLDPETETDLRILGCELVQSAGILLRLPQVAMATGQVLFHRFFYSKSFIRNSFEIVAMACVNLASKIEESPRRVRDVINVFHHLKQSRGKKAITPLVLDNNYINTKNQVIKAERRILRDLGFCVHVKHPHKVIVMYLQVLECEKNQILVQTAWNYMNDALRTNVFVRFEAETIACACIYLAARALQIPLPNKPHWYLLFGATEDDLKEICICTLRLYSRKKPNFEQLEKEVEKRRTLLDEAKLKAKGLNPNGTPALVGAGSFSPASKPSQCLVQSTLFPQSPFSLLKDDKDALENGQSHSRSQSRSRSRSPHRQFAARRSRSGTYSSHSSHSPSPRQHKGHRSPPLPYQKADQRNNGDGEPIRHGGKRRRSRSRSRSVDGSRGRGRDYAKLKHERSGSGRHRDHRGRERSRDRSHRSKHPSRSHSAHGRHRR</sequence>
<protein>
    <recommendedName>
        <fullName evidence="11">Cyclin-like domain-containing protein</fullName>
    </recommendedName>
</protein>
<reference evidence="12" key="3">
    <citation type="submission" date="2025-09" db="UniProtKB">
        <authorList>
            <consortium name="Ensembl"/>
        </authorList>
    </citation>
    <scope>IDENTIFICATION</scope>
</reference>
<keyword evidence="4" id="KW-0677">Repeat</keyword>
<dbReference type="GO" id="GO:0016607">
    <property type="term" value="C:nuclear speck"/>
    <property type="evidence" value="ECO:0007669"/>
    <property type="project" value="UniProtKB-SubCell"/>
</dbReference>
<dbReference type="FunFam" id="1.10.472.10:FF:000014">
    <property type="entry name" value="cyclin-L1 isoform X1"/>
    <property type="match status" value="1"/>
</dbReference>
<evidence type="ECO:0000256" key="5">
    <source>
        <dbReference type="ARBA" id="ARBA00023015"/>
    </source>
</evidence>
<keyword evidence="7" id="KW-0804">Transcription</keyword>
<evidence type="ECO:0000313" key="12">
    <source>
        <dbReference type="Ensembl" id="ENSDCDP00010007947.1"/>
    </source>
</evidence>
<dbReference type="CDD" id="cd20589">
    <property type="entry name" value="CYCLIN_CCNL1_rpt1"/>
    <property type="match status" value="1"/>
</dbReference>
<comment type="subcellular location">
    <subcellularLocation>
        <location evidence="1">Nucleus speckle</location>
    </subcellularLocation>
    <subcellularLocation>
        <location evidence="2">Nucleus</location>
        <location evidence="2">Nucleoplasm</location>
    </subcellularLocation>
</comment>
<dbReference type="PIRSF" id="PIRSF036580">
    <property type="entry name" value="Cyclin_L"/>
    <property type="match status" value="1"/>
</dbReference>
<feature type="region of interest" description="Disordered" evidence="10">
    <location>
        <begin position="342"/>
        <end position="482"/>
    </location>
</feature>
<dbReference type="FunFam" id="1.10.472.10:FF:000016">
    <property type="entry name" value="cyclin-L1 isoform X1"/>
    <property type="match status" value="1"/>
</dbReference>
<dbReference type="GeneTree" id="ENSGT00940000159135"/>
<keyword evidence="6 9" id="KW-0195">Cyclin</keyword>
<proteinExistence type="inferred from homology"/>
<reference evidence="12 13" key="1">
    <citation type="submission" date="2020-06" db="EMBL/GenBank/DDBJ databases">
        <authorList>
            <consortium name="Wellcome Sanger Institute Data Sharing"/>
        </authorList>
    </citation>
    <scope>NUCLEOTIDE SEQUENCE [LARGE SCALE GENOMIC DNA]</scope>
</reference>
<dbReference type="GO" id="GO:0016538">
    <property type="term" value="F:cyclin-dependent protein serine/threonine kinase regulator activity"/>
    <property type="evidence" value="ECO:0007669"/>
    <property type="project" value="InterPro"/>
</dbReference>
<dbReference type="Pfam" id="PF00134">
    <property type="entry name" value="Cyclin_N"/>
    <property type="match status" value="1"/>
</dbReference>
<evidence type="ECO:0000256" key="3">
    <source>
        <dbReference type="ARBA" id="ARBA00010589"/>
    </source>
</evidence>
<evidence type="ECO:0000256" key="2">
    <source>
        <dbReference type="ARBA" id="ARBA00004642"/>
    </source>
</evidence>
<evidence type="ECO:0000313" key="13">
    <source>
        <dbReference type="Proteomes" id="UP000694580"/>
    </source>
</evidence>
<evidence type="ECO:0000256" key="6">
    <source>
        <dbReference type="ARBA" id="ARBA00023127"/>
    </source>
</evidence>
<evidence type="ECO:0000256" key="7">
    <source>
        <dbReference type="ARBA" id="ARBA00023163"/>
    </source>
</evidence>
<feature type="compositionally biased region" description="Basic residues" evidence="10">
    <location>
        <begin position="352"/>
        <end position="371"/>
    </location>
</feature>
<name>A0AAY4AGD0_9TELE</name>
<feature type="compositionally biased region" description="Basic and acidic residues" evidence="10">
    <location>
        <begin position="401"/>
        <end position="413"/>
    </location>
</feature>
<evidence type="ECO:0000256" key="9">
    <source>
        <dbReference type="RuleBase" id="RU000383"/>
    </source>
</evidence>
<dbReference type="InterPro" id="IPR006671">
    <property type="entry name" value="Cyclin_N"/>
</dbReference>
<dbReference type="Pfam" id="PF02984">
    <property type="entry name" value="Cyclin_C"/>
    <property type="match status" value="1"/>
</dbReference>
<evidence type="ECO:0000259" key="11">
    <source>
        <dbReference type="SMART" id="SM00385"/>
    </source>
</evidence>
<evidence type="ECO:0000256" key="4">
    <source>
        <dbReference type="ARBA" id="ARBA00022737"/>
    </source>
</evidence>
<dbReference type="GO" id="GO:0006357">
    <property type="term" value="P:regulation of transcription by RNA polymerase II"/>
    <property type="evidence" value="ECO:0007669"/>
    <property type="project" value="InterPro"/>
</dbReference>
<organism evidence="12 13">
    <name type="scientific">Denticeps clupeoides</name>
    <name type="common">denticle herring</name>
    <dbReference type="NCBI Taxonomy" id="299321"/>
    <lineage>
        <taxon>Eukaryota</taxon>
        <taxon>Metazoa</taxon>
        <taxon>Chordata</taxon>
        <taxon>Craniata</taxon>
        <taxon>Vertebrata</taxon>
        <taxon>Euteleostomi</taxon>
        <taxon>Actinopterygii</taxon>
        <taxon>Neopterygii</taxon>
        <taxon>Teleostei</taxon>
        <taxon>Clupei</taxon>
        <taxon>Clupeiformes</taxon>
        <taxon>Denticipitoidei</taxon>
        <taxon>Denticipitidae</taxon>
        <taxon>Denticeps</taxon>
    </lineage>
</organism>
<dbReference type="InterPro" id="IPR043198">
    <property type="entry name" value="Cyclin/Ssn8"/>
</dbReference>
<feature type="domain" description="Cyclin-like" evidence="11">
    <location>
        <begin position="66"/>
        <end position="168"/>
    </location>
</feature>
<dbReference type="SUPFAM" id="SSF47954">
    <property type="entry name" value="Cyclin-like"/>
    <property type="match status" value="2"/>
</dbReference>
<dbReference type="CDD" id="cd20592">
    <property type="entry name" value="CYCLIN_CCNL1_rpt2"/>
    <property type="match status" value="1"/>
</dbReference>
<keyword evidence="8" id="KW-0539">Nucleus</keyword>
<keyword evidence="5" id="KW-0805">Transcription regulation</keyword>
<dbReference type="InterPro" id="IPR004367">
    <property type="entry name" value="Cyclin_C-dom"/>
</dbReference>
<dbReference type="Gene3D" id="1.10.472.10">
    <property type="entry name" value="Cyclin-like"/>
    <property type="match status" value="2"/>
</dbReference>
<feature type="domain" description="Cyclin-like" evidence="11">
    <location>
        <begin position="181"/>
        <end position="265"/>
    </location>
</feature>
<keyword evidence="13" id="KW-1185">Reference proteome</keyword>
<evidence type="ECO:0000256" key="10">
    <source>
        <dbReference type="SAM" id="MobiDB-lite"/>
    </source>
</evidence>
<feature type="compositionally biased region" description="Basic residues" evidence="10">
    <location>
        <begin position="462"/>
        <end position="482"/>
    </location>
</feature>
<dbReference type="InterPro" id="IPR013763">
    <property type="entry name" value="Cyclin-like_dom"/>
</dbReference>
<gene>
    <name evidence="12" type="primary">CCNL1</name>
</gene>
<evidence type="ECO:0000256" key="1">
    <source>
        <dbReference type="ARBA" id="ARBA00004324"/>
    </source>
</evidence>
<accession>A0AAY4AGD0</accession>
<dbReference type="Ensembl" id="ENSDCDT00010008335.1">
    <property type="protein sequence ID" value="ENSDCDP00010007947.1"/>
    <property type="gene ID" value="ENSDCDG00010003546.1"/>
</dbReference>
<reference evidence="12" key="2">
    <citation type="submission" date="2025-08" db="UniProtKB">
        <authorList>
            <consortium name="Ensembl"/>
        </authorList>
    </citation>
    <scope>IDENTIFICATION</scope>
</reference>
<feature type="compositionally biased region" description="Basic residues" evidence="10">
    <location>
        <begin position="414"/>
        <end position="425"/>
    </location>
</feature>